<organism evidence="9">
    <name type="scientific">Paenibacillus sp. BIHB 4019</name>
    <dbReference type="NCBI Taxonomy" id="1870819"/>
    <lineage>
        <taxon>Bacteria</taxon>
        <taxon>Bacillati</taxon>
        <taxon>Bacillota</taxon>
        <taxon>Bacilli</taxon>
        <taxon>Bacillales</taxon>
        <taxon>Paenibacillaceae</taxon>
        <taxon>Paenibacillus</taxon>
    </lineage>
</organism>
<evidence type="ECO:0000256" key="5">
    <source>
        <dbReference type="ARBA" id="ARBA00022857"/>
    </source>
</evidence>
<dbReference type="EMBL" id="CP016808">
    <property type="protein sequence ID" value="ANY68455.1"/>
    <property type="molecule type" value="Genomic_DNA"/>
</dbReference>
<proteinExistence type="inferred from homology"/>
<dbReference type="GO" id="GO:0046256">
    <property type="term" value="P:2,4,6-trinitrotoluene catabolic process"/>
    <property type="evidence" value="ECO:0007669"/>
    <property type="project" value="TreeGrafter"/>
</dbReference>
<dbReference type="GO" id="GO:0046857">
    <property type="term" value="F:oxidoreductase activity, acting on other nitrogenous compounds as donors, with NAD or NADP as acceptor"/>
    <property type="evidence" value="ECO:0007669"/>
    <property type="project" value="TreeGrafter"/>
</dbReference>
<evidence type="ECO:0000313" key="9">
    <source>
        <dbReference type="EMBL" id="ANY68455.1"/>
    </source>
</evidence>
<keyword evidence="6" id="KW-0560">Oxidoreductase</keyword>
<protein>
    <submittedName>
        <fullName evidence="9">NAD(P)H-dependent oxidoreductase</fullName>
    </submittedName>
</protein>
<dbReference type="InterPro" id="IPR050627">
    <property type="entry name" value="Nitroreductase/BluB"/>
</dbReference>
<dbReference type="PANTHER" id="PTHR23026">
    <property type="entry name" value="NADPH NITROREDUCTASE"/>
    <property type="match status" value="1"/>
</dbReference>
<dbReference type="AlphaFoldDB" id="A0A1B2DL78"/>
<accession>A0A1B2DL78</accession>
<keyword evidence="5" id="KW-0521">NADP</keyword>
<dbReference type="RefSeq" id="WP_099519594.1">
    <property type="nucleotide sequence ID" value="NZ_CP016808.1"/>
</dbReference>
<dbReference type="InterPro" id="IPR029479">
    <property type="entry name" value="Nitroreductase"/>
</dbReference>
<evidence type="ECO:0000256" key="4">
    <source>
        <dbReference type="ARBA" id="ARBA00022643"/>
    </source>
</evidence>
<sequence>MNDYEAKKQQILDALWFRHATKEFDPERKISDEDFHFILETGRLSPSSIGLEPWKFIIVQNQELRAKLAEVSWGAKKQLETASHFIVLLARRNVRYDSEYMKYMYTQVKGMREEVYQKVPVIYKAFQESDLHLLDNERTLLDWSSKQTYIPLANMMTAAAQIGIDSCPIEGFNLDQVHAILDGEGLLEGGNLEVSVMAAFGYRLAEPKRPKSRLPLEDIVQWVD</sequence>
<dbReference type="InterPro" id="IPR033878">
    <property type="entry name" value="NfsB-like"/>
</dbReference>
<keyword evidence="7" id="KW-0520">NAD</keyword>
<evidence type="ECO:0000256" key="2">
    <source>
        <dbReference type="ARBA" id="ARBA00007118"/>
    </source>
</evidence>
<evidence type="ECO:0000256" key="7">
    <source>
        <dbReference type="ARBA" id="ARBA00023027"/>
    </source>
</evidence>
<dbReference type="Pfam" id="PF00881">
    <property type="entry name" value="Nitroreductase"/>
    <property type="match status" value="1"/>
</dbReference>
<evidence type="ECO:0000256" key="3">
    <source>
        <dbReference type="ARBA" id="ARBA00022630"/>
    </source>
</evidence>
<evidence type="ECO:0000259" key="8">
    <source>
        <dbReference type="Pfam" id="PF00881"/>
    </source>
</evidence>
<gene>
    <name evidence="9" type="ORF">BBD42_19735</name>
</gene>
<dbReference type="CDD" id="cd02149">
    <property type="entry name" value="NfsB-like"/>
    <property type="match status" value="1"/>
</dbReference>
<evidence type="ECO:0000256" key="1">
    <source>
        <dbReference type="ARBA" id="ARBA00001917"/>
    </source>
</evidence>
<evidence type="ECO:0000256" key="6">
    <source>
        <dbReference type="ARBA" id="ARBA00023002"/>
    </source>
</evidence>
<comment type="cofactor">
    <cofactor evidence="1">
        <name>FMN</name>
        <dbReference type="ChEBI" id="CHEBI:58210"/>
    </cofactor>
</comment>
<dbReference type="GO" id="GO:0005829">
    <property type="term" value="C:cytosol"/>
    <property type="evidence" value="ECO:0007669"/>
    <property type="project" value="TreeGrafter"/>
</dbReference>
<dbReference type="InterPro" id="IPR000415">
    <property type="entry name" value="Nitroreductase-like"/>
</dbReference>
<keyword evidence="3" id="KW-0285">Flavoprotein</keyword>
<keyword evidence="4" id="KW-0288">FMN</keyword>
<dbReference type="Gene3D" id="3.40.109.10">
    <property type="entry name" value="NADH Oxidase"/>
    <property type="match status" value="1"/>
</dbReference>
<comment type="similarity">
    <text evidence="2">Belongs to the nitroreductase family.</text>
</comment>
<dbReference type="PANTHER" id="PTHR23026:SF125">
    <property type="entry name" value="OXYGEN-INSENSITIVE NAD(P)H NITROREDUCTASE"/>
    <property type="match status" value="1"/>
</dbReference>
<reference evidence="9" key="1">
    <citation type="submission" date="2016-08" db="EMBL/GenBank/DDBJ databases">
        <title>Complete Genome Seqeunce of Paenibacillus sp. BIHB 4019 from tea rhizoplane.</title>
        <authorList>
            <person name="Thakur R."/>
            <person name="Swarnkar M.K."/>
            <person name="Gulati A."/>
        </authorList>
    </citation>
    <scope>NUCLEOTIDE SEQUENCE [LARGE SCALE GENOMIC DNA]</scope>
    <source>
        <strain evidence="9">BIHB4019</strain>
    </source>
</reference>
<name>A0A1B2DL78_9BACL</name>
<feature type="domain" description="Nitroreductase" evidence="8">
    <location>
        <begin position="18"/>
        <end position="188"/>
    </location>
</feature>
<dbReference type="SUPFAM" id="SSF55469">
    <property type="entry name" value="FMN-dependent nitroreductase-like"/>
    <property type="match status" value="1"/>
</dbReference>